<dbReference type="Proteomes" id="UP000305948">
    <property type="component" value="Unassembled WGS sequence"/>
</dbReference>
<name>A0A5C3MLC5_9AGAM</name>
<dbReference type="STRING" id="5364.A0A5C3MLC5"/>
<gene>
    <name evidence="1" type="ORF">OE88DRAFT_1211732</name>
</gene>
<reference evidence="1 2" key="1">
    <citation type="journal article" date="2019" name="Nat. Ecol. Evol.">
        <title>Megaphylogeny resolves global patterns of mushroom evolution.</title>
        <authorList>
            <person name="Varga T."/>
            <person name="Krizsan K."/>
            <person name="Foldi C."/>
            <person name="Dima B."/>
            <person name="Sanchez-Garcia M."/>
            <person name="Sanchez-Ramirez S."/>
            <person name="Szollosi G.J."/>
            <person name="Szarkandi J.G."/>
            <person name="Papp V."/>
            <person name="Albert L."/>
            <person name="Andreopoulos W."/>
            <person name="Angelini C."/>
            <person name="Antonin V."/>
            <person name="Barry K.W."/>
            <person name="Bougher N.L."/>
            <person name="Buchanan P."/>
            <person name="Buyck B."/>
            <person name="Bense V."/>
            <person name="Catcheside P."/>
            <person name="Chovatia M."/>
            <person name="Cooper J."/>
            <person name="Damon W."/>
            <person name="Desjardin D."/>
            <person name="Finy P."/>
            <person name="Geml J."/>
            <person name="Haridas S."/>
            <person name="Hughes K."/>
            <person name="Justo A."/>
            <person name="Karasinski D."/>
            <person name="Kautmanova I."/>
            <person name="Kiss B."/>
            <person name="Kocsube S."/>
            <person name="Kotiranta H."/>
            <person name="LaButti K.M."/>
            <person name="Lechner B.E."/>
            <person name="Liimatainen K."/>
            <person name="Lipzen A."/>
            <person name="Lukacs Z."/>
            <person name="Mihaltcheva S."/>
            <person name="Morgado L.N."/>
            <person name="Niskanen T."/>
            <person name="Noordeloos M.E."/>
            <person name="Ohm R.A."/>
            <person name="Ortiz-Santana B."/>
            <person name="Ovrebo C."/>
            <person name="Racz N."/>
            <person name="Riley R."/>
            <person name="Savchenko A."/>
            <person name="Shiryaev A."/>
            <person name="Soop K."/>
            <person name="Spirin V."/>
            <person name="Szebenyi C."/>
            <person name="Tomsovsky M."/>
            <person name="Tulloss R.E."/>
            <person name="Uehling J."/>
            <person name="Grigoriev I.V."/>
            <person name="Vagvolgyi C."/>
            <person name="Papp T."/>
            <person name="Martin F.M."/>
            <person name="Miettinen O."/>
            <person name="Hibbett D.S."/>
            <person name="Nagy L.G."/>
        </authorList>
    </citation>
    <scope>NUCLEOTIDE SEQUENCE [LARGE SCALE GENOMIC DNA]</scope>
    <source>
        <strain evidence="1 2">OMC1185</strain>
    </source>
</reference>
<evidence type="ECO:0000313" key="2">
    <source>
        <dbReference type="Proteomes" id="UP000305948"/>
    </source>
</evidence>
<dbReference type="EMBL" id="ML213542">
    <property type="protein sequence ID" value="TFK45465.1"/>
    <property type="molecule type" value="Genomic_DNA"/>
</dbReference>
<keyword evidence="2" id="KW-1185">Reference proteome</keyword>
<accession>A0A5C3MLC5</accession>
<evidence type="ECO:0000313" key="1">
    <source>
        <dbReference type="EMBL" id="TFK45465.1"/>
    </source>
</evidence>
<proteinExistence type="predicted"/>
<protein>
    <recommendedName>
        <fullName evidence="3">Ubiquitin-like domain-containing protein</fullName>
    </recommendedName>
</protein>
<evidence type="ECO:0008006" key="3">
    <source>
        <dbReference type="Google" id="ProtNLM"/>
    </source>
</evidence>
<dbReference type="OrthoDB" id="74813at2759"/>
<organism evidence="1 2">
    <name type="scientific">Heliocybe sulcata</name>
    <dbReference type="NCBI Taxonomy" id="5364"/>
    <lineage>
        <taxon>Eukaryota</taxon>
        <taxon>Fungi</taxon>
        <taxon>Dikarya</taxon>
        <taxon>Basidiomycota</taxon>
        <taxon>Agaricomycotina</taxon>
        <taxon>Agaricomycetes</taxon>
        <taxon>Gloeophyllales</taxon>
        <taxon>Gloeophyllaceae</taxon>
        <taxon>Heliocybe</taxon>
    </lineage>
</organism>
<sequence>MSLTRVRLGSTDPPLKAWFSVPNHVATVRDLKKSLCADIDALHDVTPDRVTLLLDEFELLDDSPINVLRDGDLLLVQCRQDQTRTKSAKRKAEESGLLRNRPMSCLCPNTLQMLIPRARKLDAASSPAVD</sequence>
<dbReference type="AlphaFoldDB" id="A0A5C3MLC5"/>